<feature type="transmembrane region" description="Helical" evidence="1">
    <location>
        <begin position="113"/>
        <end position="137"/>
    </location>
</feature>
<evidence type="ECO:0000313" key="2">
    <source>
        <dbReference type="EMBL" id="MBK1854248.1"/>
    </source>
</evidence>
<feature type="transmembrane region" description="Helical" evidence="1">
    <location>
        <begin position="61"/>
        <end position="80"/>
    </location>
</feature>
<comment type="caution">
    <text evidence="2">The sequence shown here is derived from an EMBL/GenBank/DDBJ whole genome shotgun (WGS) entry which is preliminary data.</text>
</comment>
<feature type="transmembrane region" description="Helical" evidence="1">
    <location>
        <begin position="278"/>
        <end position="300"/>
    </location>
</feature>
<reference evidence="2" key="1">
    <citation type="submission" date="2021-01" db="EMBL/GenBank/DDBJ databases">
        <title>Modified the classification status of verrucomicrobia.</title>
        <authorList>
            <person name="Feng X."/>
        </authorList>
    </citation>
    <scope>NUCLEOTIDE SEQUENCE</scope>
    <source>
        <strain evidence="2">5K15</strain>
    </source>
</reference>
<feature type="transmembrane region" description="Helical" evidence="1">
    <location>
        <begin position="385"/>
        <end position="405"/>
    </location>
</feature>
<gene>
    <name evidence="2" type="ORF">JIN83_04725</name>
</gene>
<keyword evidence="3" id="KW-1185">Reference proteome</keyword>
<feature type="transmembrane region" description="Helical" evidence="1">
    <location>
        <begin position="254"/>
        <end position="272"/>
    </location>
</feature>
<keyword evidence="1" id="KW-0472">Membrane</keyword>
<dbReference type="Proteomes" id="UP000634206">
    <property type="component" value="Unassembled WGS sequence"/>
</dbReference>
<feature type="transmembrane region" description="Helical" evidence="1">
    <location>
        <begin position="176"/>
        <end position="194"/>
    </location>
</feature>
<accession>A0AAE2V8Y0</accession>
<keyword evidence="1" id="KW-0812">Transmembrane</keyword>
<name>A0AAE2V8Y0_9BACT</name>
<feature type="transmembrane region" description="Helical" evidence="1">
    <location>
        <begin position="441"/>
        <end position="462"/>
    </location>
</feature>
<feature type="transmembrane region" description="Helical" evidence="1">
    <location>
        <begin position="29"/>
        <end position="55"/>
    </location>
</feature>
<dbReference type="RefSeq" id="WP_309488852.1">
    <property type="nucleotide sequence ID" value="NZ_JAENIG010000002.1"/>
</dbReference>
<dbReference type="AlphaFoldDB" id="A0AAE2V8Y0"/>
<evidence type="ECO:0000313" key="3">
    <source>
        <dbReference type="Proteomes" id="UP000634206"/>
    </source>
</evidence>
<feature type="transmembrane region" description="Helical" evidence="1">
    <location>
        <begin position="143"/>
        <end position="169"/>
    </location>
</feature>
<protein>
    <submittedName>
        <fullName evidence="2">Uncharacterized protein</fullName>
    </submittedName>
</protein>
<organism evidence="2 3">
    <name type="scientific">Oceaniferula flava</name>
    <dbReference type="NCBI Taxonomy" id="2800421"/>
    <lineage>
        <taxon>Bacteria</taxon>
        <taxon>Pseudomonadati</taxon>
        <taxon>Verrucomicrobiota</taxon>
        <taxon>Verrucomicrobiia</taxon>
        <taxon>Verrucomicrobiales</taxon>
        <taxon>Verrucomicrobiaceae</taxon>
        <taxon>Oceaniferula</taxon>
    </lineage>
</organism>
<keyword evidence="1" id="KW-1133">Transmembrane helix</keyword>
<feature type="transmembrane region" description="Helical" evidence="1">
    <location>
        <begin position="358"/>
        <end position="378"/>
    </location>
</feature>
<proteinExistence type="predicted"/>
<sequence length="478" mass="52700">MSSIKHIADFPDKLNPMLVKELRQGLRGVGFVVLFITLQAFLAFILLVTAAGASYQNAGHLLSRVIFFLFSFAVLVVQPLRGISALSSEIKGNTIDLLCLTRLSAWRITFGKWISLVSQSALILTAVVPYLILRYFFGDMQLLAEVLILLSIFLVSITLTAFTVGFSAIGSTLIRVLLPITGACFMFGYIWSLFVTNRYAYQELVQSFTLTTGTSQLGFLAFVVMCLYAGWMCLDLGTTQIAPVAENRSTLKRVVSLGLITLTLTALSLAGADLAMAVTAALTLCIPVTLICLTENPHLVPPIAAPFVRKGGLGKLVGRMFYPGWATGLFFTSLLFLMVHGMYFILSDGSHAGSLELLFIPTLFGALLFPLALTRLLARKHDNRFGLFILFVCTQFLILAIVAATEEWSTKLEVLPYFCWVPITLPVLHHRDFFSPQTLLYIAYGNVAFYFLAALATSLPVWRQVRESESQILPNNEA</sequence>
<evidence type="ECO:0000256" key="1">
    <source>
        <dbReference type="SAM" id="Phobius"/>
    </source>
</evidence>
<feature type="transmembrane region" description="Helical" evidence="1">
    <location>
        <begin position="214"/>
        <end position="234"/>
    </location>
</feature>
<dbReference type="EMBL" id="JAENIG010000002">
    <property type="protein sequence ID" value="MBK1854248.1"/>
    <property type="molecule type" value="Genomic_DNA"/>
</dbReference>
<feature type="transmembrane region" description="Helical" evidence="1">
    <location>
        <begin position="321"/>
        <end position="346"/>
    </location>
</feature>